<dbReference type="EMBL" id="JANFPI010000003">
    <property type="protein sequence ID" value="MCX8997223.1"/>
    <property type="molecule type" value="Genomic_DNA"/>
</dbReference>
<dbReference type="InterPro" id="IPR036930">
    <property type="entry name" value="WGR_dom_sf"/>
</dbReference>
<proteinExistence type="predicted"/>
<dbReference type="SUPFAM" id="SSF142921">
    <property type="entry name" value="WGR domain-like"/>
    <property type="match status" value="1"/>
</dbReference>
<dbReference type="Proteomes" id="UP001208771">
    <property type="component" value="Unassembled WGS sequence"/>
</dbReference>
<dbReference type="CDD" id="cd07996">
    <property type="entry name" value="WGR_MMR_like"/>
    <property type="match status" value="1"/>
</dbReference>
<organism evidence="2 3">
    <name type="scientific">Ectorhizobium quercum</name>
    <dbReference type="NCBI Taxonomy" id="2965071"/>
    <lineage>
        <taxon>Bacteria</taxon>
        <taxon>Pseudomonadati</taxon>
        <taxon>Pseudomonadota</taxon>
        <taxon>Alphaproteobacteria</taxon>
        <taxon>Hyphomicrobiales</taxon>
        <taxon>Rhizobiaceae</taxon>
        <taxon>Ectorhizobium</taxon>
    </lineage>
</organism>
<dbReference type="AlphaFoldDB" id="A0AAE3SUZ7"/>
<sequence length="82" mass="9588">MPNDVSPPLHLRRIERSLNMRRFYTLTLQPTLFGEMSLTRHWGRIGTQGRSMTETFADECAARHALERLTRIKRGRGYIDTV</sequence>
<evidence type="ECO:0000313" key="3">
    <source>
        <dbReference type="Proteomes" id="UP001208771"/>
    </source>
</evidence>
<evidence type="ECO:0000259" key="1">
    <source>
        <dbReference type="PROSITE" id="PS51977"/>
    </source>
</evidence>
<keyword evidence="3" id="KW-1185">Reference proteome</keyword>
<dbReference type="InterPro" id="IPR008893">
    <property type="entry name" value="WGR_domain"/>
</dbReference>
<dbReference type="Gene3D" id="2.20.140.10">
    <property type="entry name" value="WGR domain"/>
    <property type="match status" value="1"/>
</dbReference>
<dbReference type="SMART" id="SM00773">
    <property type="entry name" value="WGR"/>
    <property type="match status" value="1"/>
</dbReference>
<protein>
    <submittedName>
        <fullName evidence="2">WGR domain-containing protein</fullName>
    </submittedName>
</protein>
<dbReference type="RefSeq" id="WP_306411017.1">
    <property type="nucleotide sequence ID" value="NZ_JANFPI010000003.1"/>
</dbReference>
<gene>
    <name evidence="2" type="ORF">NOF55_08915</name>
</gene>
<name>A0AAE3SUZ7_9HYPH</name>
<feature type="domain" description="WGR" evidence="1">
    <location>
        <begin position="1"/>
        <end position="82"/>
    </location>
</feature>
<dbReference type="InterPro" id="IPR049809">
    <property type="entry name" value="YehF/YfeS-like_WGR"/>
</dbReference>
<reference evidence="2" key="1">
    <citation type="submission" date="2022-07" db="EMBL/GenBank/DDBJ databases">
        <title>Ectorhizobium quercum gen.nov., sp. nov.</title>
        <authorList>
            <person name="Ma T."/>
            <person name="Li Y."/>
        </authorList>
    </citation>
    <scope>NUCLEOTIDE SEQUENCE</scope>
    <source>
        <strain evidence="2">BDR2-2</strain>
    </source>
</reference>
<accession>A0AAE3SUZ7</accession>
<dbReference type="PROSITE" id="PS51977">
    <property type="entry name" value="WGR"/>
    <property type="match status" value="1"/>
</dbReference>
<evidence type="ECO:0000313" key="2">
    <source>
        <dbReference type="EMBL" id="MCX8997223.1"/>
    </source>
</evidence>
<dbReference type="Pfam" id="PF05406">
    <property type="entry name" value="WGR"/>
    <property type="match status" value="1"/>
</dbReference>
<comment type="caution">
    <text evidence="2">The sequence shown here is derived from an EMBL/GenBank/DDBJ whole genome shotgun (WGS) entry which is preliminary data.</text>
</comment>